<feature type="domain" description="Cupin type-2" evidence="3">
    <location>
        <begin position="203"/>
        <end position="269"/>
    </location>
</feature>
<name>A0A3D0WBM1_9SPHN</name>
<comment type="caution">
    <text evidence="4">The sequence shown here is derived from an EMBL/GenBank/DDBJ whole genome shotgun (WGS) entry which is preliminary data.</text>
</comment>
<evidence type="ECO:0000256" key="1">
    <source>
        <dbReference type="ARBA" id="ARBA00022723"/>
    </source>
</evidence>
<keyword evidence="4" id="KW-0413">Isomerase</keyword>
<protein>
    <submittedName>
        <fullName evidence="4">Mannose-6-phosphate isomerase</fullName>
    </submittedName>
</protein>
<accession>A0A3D0WBM1</accession>
<dbReference type="InterPro" id="IPR011051">
    <property type="entry name" value="RmlC_Cupin_sf"/>
</dbReference>
<evidence type="ECO:0000313" key="5">
    <source>
        <dbReference type="Proteomes" id="UP000262699"/>
    </source>
</evidence>
<keyword evidence="2" id="KW-0732">Signal</keyword>
<dbReference type="PANTHER" id="PTHR35848">
    <property type="entry name" value="OXALATE-BINDING PROTEIN"/>
    <property type="match status" value="1"/>
</dbReference>
<dbReference type="GO" id="GO:0016853">
    <property type="term" value="F:isomerase activity"/>
    <property type="evidence" value="ECO:0007669"/>
    <property type="project" value="UniProtKB-KW"/>
</dbReference>
<dbReference type="InterPro" id="IPR014710">
    <property type="entry name" value="RmlC-like_jellyroll"/>
</dbReference>
<dbReference type="InterPro" id="IPR051610">
    <property type="entry name" value="GPI/OXD"/>
</dbReference>
<dbReference type="Proteomes" id="UP000262699">
    <property type="component" value="Unassembled WGS sequence"/>
</dbReference>
<dbReference type="InterPro" id="IPR013096">
    <property type="entry name" value="Cupin_2"/>
</dbReference>
<dbReference type="AlphaFoldDB" id="A0A3D0WBM1"/>
<evidence type="ECO:0000259" key="3">
    <source>
        <dbReference type="Pfam" id="PF07883"/>
    </source>
</evidence>
<dbReference type="EMBL" id="DOYJ01000123">
    <property type="protein sequence ID" value="HCB75378.1"/>
    <property type="molecule type" value="Genomic_DNA"/>
</dbReference>
<reference evidence="4 5" key="1">
    <citation type="journal article" date="2018" name="Nat. Biotechnol.">
        <title>A standardized bacterial taxonomy based on genome phylogeny substantially revises the tree of life.</title>
        <authorList>
            <person name="Parks D.H."/>
            <person name="Chuvochina M."/>
            <person name="Waite D.W."/>
            <person name="Rinke C."/>
            <person name="Skarshewski A."/>
            <person name="Chaumeil P.A."/>
            <person name="Hugenholtz P."/>
        </authorList>
    </citation>
    <scope>NUCLEOTIDE SEQUENCE [LARGE SCALE GENOMIC DNA]</scope>
    <source>
        <strain evidence="4">UBA9015</strain>
    </source>
</reference>
<sequence>MMRTALATVMMLTLPASAQTLDAQIGRHDPGKLRDLSAVHGGAGTMRFAGLLGPDALSTNLIFVHRGVIAPKSSIGQHFHNQCEEMFVILDGEAQFTVDGRTSTIKGPAAVPDRMGHSHAIYNPTDKPLQWLNINVGITKAYDNFDLGDTREGAALDRVPQFISMRFDRALLKPLVGSTGAWWRRALGSEIFATTWSYVDHLLLAPGGRVPSAAKAGMSEMLYVIGGAGEVEVAGERAAIRAGDAIPVEVGRARAIRQTGAVPLELMIVGVARDQAAKAAFAAAARPAR</sequence>
<gene>
    <name evidence="4" type="ORF">DEP91_04275</name>
</gene>
<evidence type="ECO:0000313" key="4">
    <source>
        <dbReference type="EMBL" id="HCB75378.1"/>
    </source>
</evidence>
<organism evidence="4 5">
    <name type="scientific">Sphingomonas bacterium</name>
    <dbReference type="NCBI Taxonomy" id="1895847"/>
    <lineage>
        <taxon>Bacteria</taxon>
        <taxon>Pseudomonadati</taxon>
        <taxon>Pseudomonadota</taxon>
        <taxon>Alphaproteobacteria</taxon>
        <taxon>Sphingomonadales</taxon>
        <taxon>Sphingomonadaceae</taxon>
        <taxon>Sphingomonas</taxon>
    </lineage>
</organism>
<dbReference type="SUPFAM" id="SSF51182">
    <property type="entry name" value="RmlC-like cupins"/>
    <property type="match status" value="1"/>
</dbReference>
<evidence type="ECO:0000256" key="2">
    <source>
        <dbReference type="SAM" id="SignalP"/>
    </source>
</evidence>
<feature type="signal peptide" evidence="2">
    <location>
        <begin position="1"/>
        <end position="18"/>
    </location>
</feature>
<dbReference type="PANTHER" id="PTHR35848:SF6">
    <property type="entry name" value="CUPIN TYPE-2 DOMAIN-CONTAINING PROTEIN"/>
    <property type="match status" value="1"/>
</dbReference>
<proteinExistence type="predicted"/>
<feature type="domain" description="Cupin type-2" evidence="3">
    <location>
        <begin position="68"/>
        <end position="134"/>
    </location>
</feature>
<dbReference type="Gene3D" id="2.60.120.10">
    <property type="entry name" value="Jelly Rolls"/>
    <property type="match status" value="2"/>
</dbReference>
<dbReference type="Pfam" id="PF07883">
    <property type="entry name" value="Cupin_2"/>
    <property type="match status" value="2"/>
</dbReference>
<feature type="chain" id="PRO_5017805198" evidence="2">
    <location>
        <begin position="19"/>
        <end position="289"/>
    </location>
</feature>
<dbReference type="GO" id="GO:0046872">
    <property type="term" value="F:metal ion binding"/>
    <property type="evidence" value="ECO:0007669"/>
    <property type="project" value="UniProtKB-KW"/>
</dbReference>
<keyword evidence="1" id="KW-0479">Metal-binding</keyword>